<keyword evidence="1 3" id="KW-0808">Transferase</keyword>
<dbReference type="PANTHER" id="PTHR46401">
    <property type="entry name" value="GLYCOSYLTRANSFERASE WBBK-RELATED"/>
    <property type="match status" value="1"/>
</dbReference>
<dbReference type="EMBL" id="CP040765">
    <property type="protein sequence ID" value="QDA36784.1"/>
    <property type="molecule type" value="Genomic_DNA"/>
</dbReference>
<accession>A0A4Y5SVK9</accession>
<reference evidence="4" key="1">
    <citation type="submission" date="2019-05" db="EMBL/GenBank/DDBJ databases">
        <title>Tamlana fucoidanivorans sp. nov., isolated from the surface of algae collected from Fujian province in China.</title>
        <authorList>
            <person name="Li J."/>
        </authorList>
    </citation>
    <scope>NUCLEOTIDE SEQUENCE [LARGE SCALE GENOMIC DNA]</scope>
    <source>
        <strain evidence="4">2251</strain>
        <plasmid evidence="4">unnamed1</plasmid>
    </source>
</reference>
<dbReference type="SUPFAM" id="SSF53448">
    <property type="entry name" value="Nucleotide-diphospho-sugar transferases"/>
    <property type="match status" value="1"/>
</dbReference>
<dbReference type="Pfam" id="PF13641">
    <property type="entry name" value="Glyco_tranf_2_3"/>
    <property type="match status" value="1"/>
</dbReference>
<dbReference type="GO" id="GO:0009103">
    <property type="term" value="P:lipopolysaccharide biosynthetic process"/>
    <property type="evidence" value="ECO:0007669"/>
    <property type="project" value="TreeGrafter"/>
</dbReference>
<dbReference type="AlphaFoldDB" id="A0A4Y5SVK9"/>
<sequence>MTTEFTINGRFLGQGMTGVQRYAHNVIRAVDAVMTAETMSARILAPTGVSDPGLGGLALVACGNLSGHLWEQIELPWLCRGRLLNLCNTAPAGKADQIVCIHDANVFVAPDSYGSAFRHLYKRLQPMIARRAARMTTVSQASARQLARHLPVRVSDIAVLPNGHEHALAWDPALARHAPGVVTRDRPFVLALGSRARHKNLQLLAQIAPALAEQDIDIVIAGGDGAIFVPDQNTASVPASNLIHIGRVSDHDLAWLMDRALCLCFPSWTEGFGLPVVEAMARNCAVISSDRASLPEVCGTAALMASPADPAAWVGHVTHLARTPALRTELAGRGREQVQLFSWASTAAGYLDLLSAPEGRPIPAAMTTSATPMSPPTDVAVIVATRGRPDVVTATVRHLLATQTISPAAMIVSCAEAGDAGDLVQMPGVTVVTGPPGLPAQRNTGLAALPQGIRTVVFFDDDFVADPGWLAAAVQIFRDESSVSALTGHVLADGIKGKGIAFPTAVQIVTNALAGGIPAWTEPFSPYGCNMAFRADAIQGHAFDERLVLYGWLEDRDFAAKLAHDGGRMARSSDLRGVHMGVKRGRVAGERLGYSQIVNPVYMLGKRTMSTGQVAGQIFRNLCSNVLRAPVPEPFIDRRGRLRGNLMALGDLIRGHLEPERAAKITTARKVS</sequence>
<geneLocation type="plasmid" evidence="3 4">
    <name>unnamed1</name>
</geneLocation>
<dbReference type="PANTHER" id="PTHR46401:SF2">
    <property type="entry name" value="GLYCOSYLTRANSFERASE WBBK-RELATED"/>
    <property type="match status" value="1"/>
</dbReference>
<dbReference type="InterPro" id="IPR001296">
    <property type="entry name" value="Glyco_trans_1"/>
</dbReference>
<dbReference type="CDD" id="cd00761">
    <property type="entry name" value="Glyco_tranf_GTA_type"/>
    <property type="match status" value="1"/>
</dbReference>
<evidence type="ECO:0000259" key="2">
    <source>
        <dbReference type="Pfam" id="PF00534"/>
    </source>
</evidence>
<gene>
    <name evidence="3" type="ORF">E4191_22125</name>
</gene>
<proteinExistence type="predicted"/>
<keyword evidence="3" id="KW-0614">Plasmid</keyword>
<dbReference type="Pfam" id="PF00534">
    <property type="entry name" value="Glycos_transf_1"/>
    <property type="match status" value="1"/>
</dbReference>
<dbReference type="Proteomes" id="UP000296374">
    <property type="component" value="Plasmid unnamed1"/>
</dbReference>
<name>A0A4Y5SVK9_9RHOB</name>
<dbReference type="SUPFAM" id="SSF53756">
    <property type="entry name" value="UDP-Glycosyltransferase/glycogen phosphorylase"/>
    <property type="match status" value="1"/>
</dbReference>
<feature type="domain" description="Glycosyl transferase family 1" evidence="2">
    <location>
        <begin position="185"/>
        <end position="336"/>
    </location>
</feature>
<dbReference type="CDD" id="cd03809">
    <property type="entry name" value="GT4_MtfB-like"/>
    <property type="match status" value="1"/>
</dbReference>
<dbReference type="GO" id="GO:0016757">
    <property type="term" value="F:glycosyltransferase activity"/>
    <property type="evidence" value="ECO:0007669"/>
    <property type="project" value="InterPro"/>
</dbReference>
<evidence type="ECO:0000256" key="1">
    <source>
        <dbReference type="ARBA" id="ARBA00022679"/>
    </source>
</evidence>
<protein>
    <submittedName>
        <fullName evidence="3">Glycosyltransferase</fullName>
    </submittedName>
</protein>
<dbReference type="KEGG" id="plia:E4191_22125"/>
<organism evidence="3 4">
    <name type="scientific">Paracoccus liaowanqingii</name>
    <dbReference type="NCBI Taxonomy" id="2560053"/>
    <lineage>
        <taxon>Bacteria</taxon>
        <taxon>Pseudomonadati</taxon>
        <taxon>Pseudomonadota</taxon>
        <taxon>Alphaproteobacteria</taxon>
        <taxon>Rhodobacterales</taxon>
        <taxon>Paracoccaceae</taxon>
        <taxon>Paracoccus</taxon>
    </lineage>
</organism>
<dbReference type="Gene3D" id="3.90.550.10">
    <property type="entry name" value="Spore Coat Polysaccharide Biosynthesis Protein SpsA, Chain A"/>
    <property type="match status" value="1"/>
</dbReference>
<evidence type="ECO:0000313" key="3">
    <source>
        <dbReference type="EMBL" id="QDA36784.1"/>
    </source>
</evidence>
<dbReference type="Gene3D" id="3.40.50.2000">
    <property type="entry name" value="Glycogen Phosphorylase B"/>
    <property type="match status" value="2"/>
</dbReference>
<dbReference type="InterPro" id="IPR029044">
    <property type="entry name" value="Nucleotide-diphossugar_trans"/>
</dbReference>
<evidence type="ECO:0000313" key="4">
    <source>
        <dbReference type="Proteomes" id="UP000296374"/>
    </source>
</evidence>
<dbReference type="RefSeq" id="WP_139616477.1">
    <property type="nucleotide sequence ID" value="NZ_CP040765.1"/>
</dbReference>